<dbReference type="Gene3D" id="3.30.1360.150">
    <property type="match status" value="1"/>
</dbReference>
<dbReference type="SUPFAM" id="SSF53649">
    <property type="entry name" value="Alkaline phosphatase-like"/>
    <property type="match status" value="1"/>
</dbReference>
<dbReference type="PANTHER" id="PTHR10151">
    <property type="entry name" value="ECTONUCLEOTIDE PYROPHOSPHATASE/PHOSPHODIESTERASE"/>
    <property type="match status" value="1"/>
</dbReference>
<name>A0ABZ0TNK3_9SPHI</name>
<evidence type="ECO:0000256" key="4">
    <source>
        <dbReference type="SAM" id="SignalP"/>
    </source>
</evidence>
<feature type="signal peptide" evidence="4">
    <location>
        <begin position="1"/>
        <end position="20"/>
    </location>
</feature>
<dbReference type="PIRSF" id="PIRSF031924">
    <property type="entry name" value="Pi-irrepressible_AP"/>
    <property type="match status" value="1"/>
</dbReference>
<keyword evidence="1" id="KW-0597">Phosphoprotein</keyword>
<dbReference type="InterPro" id="IPR017850">
    <property type="entry name" value="Alkaline_phosphatase_core_sf"/>
</dbReference>
<dbReference type="InterPro" id="IPR002591">
    <property type="entry name" value="Phosphodiest/P_Trfase"/>
</dbReference>
<keyword evidence="6" id="KW-1185">Reference proteome</keyword>
<dbReference type="NCBIfam" id="NF042991">
    <property type="entry name" value="alk_phos_PafA"/>
    <property type="match status" value="1"/>
</dbReference>
<keyword evidence="3 4" id="KW-0732">Signal</keyword>
<evidence type="ECO:0000256" key="3">
    <source>
        <dbReference type="ARBA" id="ARBA00022729"/>
    </source>
</evidence>
<gene>
    <name evidence="5" type="primary">pafA</name>
    <name evidence="5" type="ORF">SNE25_03125</name>
</gene>
<dbReference type="Pfam" id="PF01663">
    <property type="entry name" value="Phosphodiest"/>
    <property type="match status" value="1"/>
</dbReference>
<dbReference type="EC" id="3.1.3.1" evidence="5"/>
<organism evidence="5 6">
    <name type="scientific">Mucilaginibacter sabulilitoris</name>
    <dbReference type="NCBI Taxonomy" id="1173583"/>
    <lineage>
        <taxon>Bacteria</taxon>
        <taxon>Pseudomonadati</taxon>
        <taxon>Bacteroidota</taxon>
        <taxon>Sphingobacteriia</taxon>
        <taxon>Sphingobacteriales</taxon>
        <taxon>Sphingobacteriaceae</taxon>
        <taxon>Mucilaginibacter</taxon>
    </lineage>
</organism>
<dbReference type="CDD" id="cd16016">
    <property type="entry name" value="AP-SPAP"/>
    <property type="match status" value="1"/>
</dbReference>
<dbReference type="InterPro" id="IPR026263">
    <property type="entry name" value="Alkaline_phosphatase_prok"/>
</dbReference>
<keyword evidence="5" id="KW-0378">Hydrolase</keyword>
<dbReference type="GO" id="GO:0004035">
    <property type="term" value="F:alkaline phosphatase activity"/>
    <property type="evidence" value="ECO:0007669"/>
    <property type="project" value="UniProtKB-EC"/>
</dbReference>
<evidence type="ECO:0000313" key="6">
    <source>
        <dbReference type="Proteomes" id="UP001324380"/>
    </source>
</evidence>
<proteinExistence type="predicted"/>
<protein>
    <submittedName>
        <fullName evidence="5">Alkaline phosphatase PafA</fullName>
        <ecNumber evidence="5">3.1.3.1</ecNumber>
    </submittedName>
</protein>
<evidence type="ECO:0000256" key="2">
    <source>
        <dbReference type="ARBA" id="ARBA00022723"/>
    </source>
</evidence>
<dbReference type="Proteomes" id="UP001324380">
    <property type="component" value="Chromosome"/>
</dbReference>
<evidence type="ECO:0000313" key="5">
    <source>
        <dbReference type="EMBL" id="WPU94512.1"/>
    </source>
</evidence>
<dbReference type="EMBL" id="CP139558">
    <property type="protein sequence ID" value="WPU94512.1"/>
    <property type="molecule type" value="Genomic_DNA"/>
</dbReference>
<keyword evidence="2" id="KW-0479">Metal-binding</keyword>
<dbReference type="RefSeq" id="WP_321563632.1">
    <property type="nucleotide sequence ID" value="NZ_CP139558.1"/>
</dbReference>
<dbReference type="PANTHER" id="PTHR10151:SF120">
    <property type="entry name" value="BIS(5'-ADENOSYL)-TRIPHOSPHATASE"/>
    <property type="match status" value="1"/>
</dbReference>
<reference evidence="5 6" key="1">
    <citation type="submission" date="2023-11" db="EMBL/GenBank/DDBJ databases">
        <title>Analysis of the Genomes of Mucilaginibacter gossypii cycad 4 and M. sabulilitoris SNA2: microbes with the potential for plant growth promotion.</title>
        <authorList>
            <person name="Hirsch A.M."/>
            <person name="Humm E."/>
            <person name="Rubbi M."/>
            <person name="Del Vecchio G."/>
            <person name="Ha S.M."/>
            <person name="Pellegrini M."/>
            <person name="Gunsalus R.P."/>
        </authorList>
    </citation>
    <scope>NUCLEOTIDE SEQUENCE [LARGE SCALE GENOMIC DNA]</scope>
    <source>
        <strain evidence="5 6">SNA2</strain>
    </source>
</reference>
<dbReference type="Gene3D" id="3.40.720.10">
    <property type="entry name" value="Alkaline Phosphatase, subunit A"/>
    <property type="match status" value="1"/>
</dbReference>
<evidence type="ECO:0000256" key="1">
    <source>
        <dbReference type="ARBA" id="ARBA00022553"/>
    </source>
</evidence>
<feature type="chain" id="PRO_5047431601" evidence="4">
    <location>
        <begin position="21"/>
        <end position="560"/>
    </location>
</feature>
<sequence length="560" mass="61611">MKFKHLLLISLSVVTVSISAQTKKTTSAQSSAAANTLARPKLVVGFVVDQMRWDYLYRYYDRYQSGGFKRLLNDGFTCENTNIDYIPTVTAAGHTCVYTGSVPAIHGIAGNDFIIQVTGKSMYCTDDSTVRAVGSTSKAGQMSPRNLLVTTVTDELRLATNFRSKVIGIALKDRGGILPAGHTANAAYWFDDANGAWISSTYYMTDLPAWVKKFNDQKLPEKYLKQDWNTLYPVNTYVQSAPDNSARYEGKFPGTEAPTFPIKTSELYKGRMGMIRSTPYGNTLTLDLARAAVEGENLGKNTVTDFLAVSLSSTDYVGHQFGPNSVEAEDTYLRLDKDLAAFLSYLDATVGKGNYSVFLTADHGAAHNTNFLKDHNVPAGTWSDSETQTNLNKLLEDKYKVKNLAISMDNYQVNLNNAAIKKEGLNEEAIKLDAIQYLQTQPAIAFAVDMQKAQTANLPEELRSRIINGYNVEHSGVIQIILKPGWFSGHGATGTTHGTWNPYDTHIPLVFMGWGIKHGSLTRQTHMTDIAPTVASLLHIQAPNGNIGKTISEALVQEKH</sequence>
<accession>A0ABZ0TNK3</accession>